<proteinExistence type="predicted"/>
<dbReference type="PANTHER" id="PTHR10131:SF94">
    <property type="entry name" value="TNF RECEPTOR-ASSOCIATED FACTOR 4"/>
    <property type="match status" value="1"/>
</dbReference>
<dbReference type="OrthoDB" id="1630758at2759"/>
<evidence type="ECO:0000313" key="7">
    <source>
        <dbReference type="EMBL" id="ANB13559.1"/>
    </source>
</evidence>
<evidence type="ECO:0000256" key="2">
    <source>
        <dbReference type="ARBA" id="ARBA00022771"/>
    </source>
</evidence>
<dbReference type="GO" id="GO:0008270">
    <property type="term" value="F:zinc ion binding"/>
    <property type="evidence" value="ECO:0007669"/>
    <property type="project" value="UniProtKB-KW"/>
</dbReference>
<dbReference type="InterPro" id="IPR001293">
    <property type="entry name" value="Znf_TRAF"/>
</dbReference>
<dbReference type="InterPro" id="IPR027370">
    <property type="entry name" value="Znf-RING_euk"/>
</dbReference>
<dbReference type="PROSITE" id="PS50145">
    <property type="entry name" value="ZF_TRAF"/>
    <property type="match status" value="1"/>
</dbReference>
<protein>
    <recommendedName>
        <fullName evidence="6">TRAF-type domain-containing protein</fullName>
    </recommendedName>
</protein>
<evidence type="ECO:0000256" key="4">
    <source>
        <dbReference type="PROSITE-ProRule" id="PRU00207"/>
    </source>
</evidence>
<dbReference type="Pfam" id="PF13445">
    <property type="entry name" value="zf-RING_UBOX"/>
    <property type="match status" value="1"/>
</dbReference>
<dbReference type="GeneID" id="30033703"/>
<feature type="domain" description="TRAF-type" evidence="6">
    <location>
        <begin position="270"/>
        <end position="316"/>
    </location>
</feature>
<name>A0A167E2A4_9ASCO</name>
<accession>A0A167E2A4</accession>
<sequence length="504" mass="56281">MVLVEPYSTKCGHTFCRKCILEAYSAVMDNSNESTSVRENSSNETRLPLFRCPVDRHPLPNPKDLQPAPFLISSLVNDLVVACPFANRGCNWEDKRWLVSKHVSQDCPFVNVKCSGLRSDGKTCEDIALRGEVLDEIKKARLAAVTAKTTRSNSLLNNTLADARSISRSASGVGGQSTLAESSALEYPVPSDDTSSVELKDYTKLHDSESAEATLNGLVCQTPPSPRQRGSSITRVLYKCVHEQKELQKNTTSVQCECGESVDTDDVERHISEECMAVSVICQDCQQTMARPLLTHHSREECTAGIVFCPAQEYGCDWSGKRSDQQLIADHQAACILIKLIPVLSKQTKRIESLEHDNQALRLCVERLTSITNDETSTITDSTAASRTNSSTTSFTDSDLLHMFMECERLRRDVDHLNSTSSDMYLKQGMLMMRENIRLSEEINVLRSGFTSLRHQLHFLLTERRSWASHYYHGSSDSHIPPQPAPPERPSQRSLGDLLRDVKL</sequence>
<evidence type="ECO:0000259" key="6">
    <source>
        <dbReference type="PROSITE" id="PS50145"/>
    </source>
</evidence>
<evidence type="ECO:0000256" key="5">
    <source>
        <dbReference type="SAM" id="MobiDB-lite"/>
    </source>
</evidence>
<dbReference type="SUPFAM" id="SSF57850">
    <property type="entry name" value="RING/U-box"/>
    <property type="match status" value="1"/>
</dbReference>
<dbReference type="PANTHER" id="PTHR10131">
    <property type="entry name" value="TNF RECEPTOR ASSOCIATED FACTOR"/>
    <property type="match status" value="1"/>
</dbReference>
<dbReference type="AlphaFoldDB" id="A0A167E2A4"/>
<dbReference type="InterPro" id="IPR013083">
    <property type="entry name" value="Znf_RING/FYVE/PHD"/>
</dbReference>
<feature type="compositionally biased region" description="Polar residues" evidence="5">
    <location>
        <begin position="169"/>
        <end position="181"/>
    </location>
</feature>
<dbReference type="PROSITE" id="PS00518">
    <property type="entry name" value="ZF_RING_1"/>
    <property type="match status" value="1"/>
</dbReference>
<dbReference type="RefSeq" id="XP_018736036.1">
    <property type="nucleotide sequence ID" value="XM_018878766.1"/>
</dbReference>
<dbReference type="KEGG" id="slb:AWJ20_1855"/>
<evidence type="ECO:0000256" key="1">
    <source>
        <dbReference type="ARBA" id="ARBA00022723"/>
    </source>
</evidence>
<feature type="region of interest" description="Disordered" evidence="5">
    <location>
        <begin position="472"/>
        <end position="504"/>
    </location>
</feature>
<organism evidence="7 8">
    <name type="scientific">Sugiyamaella lignohabitans</name>
    <dbReference type="NCBI Taxonomy" id="796027"/>
    <lineage>
        <taxon>Eukaryota</taxon>
        <taxon>Fungi</taxon>
        <taxon>Dikarya</taxon>
        <taxon>Ascomycota</taxon>
        <taxon>Saccharomycotina</taxon>
        <taxon>Dipodascomycetes</taxon>
        <taxon>Dipodascales</taxon>
        <taxon>Trichomonascaceae</taxon>
        <taxon>Sugiyamaella</taxon>
    </lineage>
</organism>
<dbReference type="InterPro" id="IPR017907">
    <property type="entry name" value="Znf_RING_CS"/>
</dbReference>
<dbReference type="Gene3D" id="3.30.40.10">
    <property type="entry name" value="Zinc/RING finger domain, C3HC4 (zinc finger)"/>
    <property type="match status" value="2"/>
</dbReference>
<keyword evidence="2 4" id="KW-0863">Zinc-finger</keyword>
<keyword evidence="3 4" id="KW-0862">Zinc</keyword>
<evidence type="ECO:0000256" key="3">
    <source>
        <dbReference type="ARBA" id="ARBA00022833"/>
    </source>
</evidence>
<dbReference type="Proteomes" id="UP000189580">
    <property type="component" value="Chromosome a"/>
</dbReference>
<gene>
    <name evidence="7" type="ORF">AWJ20_1855</name>
</gene>
<keyword evidence="8" id="KW-1185">Reference proteome</keyword>
<dbReference type="SUPFAM" id="SSF49599">
    <property type="entry name" value="TRAF domain-like"/>
    <property type="match status" value="1"/>
</dbReference>
<reference evidence="7 8" key="1">
    <citation type="submission" date="2016-02" db="EMBL/GenBank/DDBJ databases">
        <title>Complete genome sequence and transcriptome regulation of the pentose utilising yeast Sugiyamaella lignohabitans.</title>
        <authorList>
            <person name="Bellasio M."/>
            <person name="Peymann A."/>
            <person name="Valli M."/>
            <person name="Sipitzky M."/>
            <person name="Graf A."/>
            <person name="Sauer M."/>
            <person name="Marx H."/>
            <person name="Mattanovich D."/>
        </authorList>
    </citation>
    <scope>NUCLEOTIDE SEQUENCE [LARGE SCALE GENOMIC DNA]</scope>
    <source>
        <strain evidence="7 8">CBS 10342</strain>
    </source>
</reference>
<keyword evidence="1 4" id="KW-0479">Metal-binding</keyword>
<feature type="region of interest" description="Disordered" evidence="5">
    <location>
        <begin position="169"/>
        <end position="195"/>
    </location>
</feature>
<feature type="zinc finger region" description="TRAF-type" evidence="4">
    <location>
        <begin position="270"/>
        <end position="316"/>
    </location>
</feature>
<evidence type="ECO:0000313" key="8">
    <source>
        <dbReference type="Proteomes" id="UP000189580"/>
    </source>
</evidence>
<dbReference type="EMBL" id="CP014501">
    <property type="protein sequence ID" value="ANB13559.1"/>
    <property type="molecule type" value="Genomic_DNA"/>
</dbReference>